<evidence type="ECO:0000313" key="2">
    <source>
        <dbReference type="Proteomes" id="UP000485880"/>
    </source>
</evidence>
<dbReference type="AlphaFoldDB" id="A0A8B6MB28"/>
<gene>
    <name evidence="1" type="ORF">MPC4_340032</name>
</gene>
<accession>A0A8B6MB28</accession>
<dbReference type="Proteomes" id="UP000485880">
    <property type="component" value="Unassembled WGS sequence"/>
</dbReference>
<keyword evidence="2" id="KW-1185">Reference proteome</keyword>
<name>A0A8B6MB28_METTU</name>
<dbReference type="EMBL" id="CABFMQ020000092">
    <property type="protein sequence ID" value="VTZ51276.1"/>
    <property type="molecule type" value="Genomic_DNA"/>
</dbReference>
<protein>
    <submittedName>
        <fullName evidence="1">Uncharacterized protein</fullName>
    </submittedName>
</protein>
<evidence type="ECO:0000313" key="1">
    <source>
        <dbReference type="EMBL" id="VTZ51276.1"/>
    </source>
</evidence>
<organism evidence="1 2">
    <name type="scientific">Methylocella tundrae</name>
    <dbReference type="NCBI Taxonomy" id="227605"/>
    <lineage>
        <taxon>Bacteria</taxon>
        <taxon>Pseudomonadati</taxon>
        <taxon>Pseudomonadota</taxon>
        <taxon>Alphaproteobacteria</taxon>
        <taxon>Hyphomicrobiales</taxon>
        <taxon>Beijerinckiaceae</taxon>
        <taxon>Methylocella</taxon>
    </lineage>
</organism>
<sequence>MWMYYIDRELSYTSFALTGAF</sequence>
<reference evidence="1 2" key="1">
    <citation type="submission" date="2019-05" db="EMBL/GenBank/DDBJ databases">
        <authorList>
            <person name="Farhan Ul Haque M."/>
        </authorList>
    </citation>
    <scope>NUCLEOTIDE SEQUENCE [LARGE SCALE GENOMIC DNA]</scope>
    <source>
        <strain evidence="1">2</strain>
    </source>
</reference>
<comment type="caution">
    <text evidence="1">The sequence shown here is derived from an EMBL/GenBank/DDBJ whole genome shotgun (WGS) entry which is preliminary data.</text>
</comment>
<proteinExistence type="predicted"/>